<reference evidence="3" key="1">
    <citation type="submission" date="2023-09" db="EMBL/GenBank/DDBJ databases">
        <title>Undibacterium sp. 20NA77.5 isolated from freshwater.</title>
        <authorList>
            <person name="Le V."/>
            <person name="Ko S.-R."/>
            <person name="Ahn C.-Y."/>
            <person name="Oh H.-M."/>
        </authorList>
    </citation>
    <scope>NUCLEOTIDE SEQUENCE</scope>
    <source>
        <strain evidence="3">20NA77.5</strain>
    </source>
</reference>
<keyword evidence="2" id="KW-0472">Membrane</keyword>
<keyword evidence="4" id="KW-1185">Reference proteome</keyword>
<evidence type="ECO:0000256" key="2">
    <source>
        <dbReference type="RuleBase" id="RU362097"/>
    </source>
</evidence>
<dbReference type="EMBL" id="CP133720">
    <property type="protein sequence ID" value="WMW82109.1"/>
    <property type="molecule type" value="Genomic_DNA"/>
</dbReference>
<evidence type="ECO:0000313" key="4">
    <source>
        <dbReference type="Proteomes" id="UP001181355"/>
    </source>
</evidence>
<dbReference type="InterPro" id="IPR003423">
    <property type="entry name" value="OMP_efflux"/>
</dbReference>
<dbReference type="SUPFAM" id="SSF56954">
    <property type="entry name" value="Outer membrane efflux proteins (OEP)"/>
    <property type="match status" value="1"/>
</dbReference>
<dbReference type="PANTHER" id="PTHR30203:SF30">
    <property type="entry name" value="OUTER MEMBRANE PROTEIN-RELATED"/>
    <property type="match status" value="1"/>
</dbReference>
<dbReference type="RefSeq" id="WP_309483586.1">
    <property type="nucleotide sequence ID" value="NZ_CP133720.1"/>
</dbReference>
<comment type="subcellular location">
    <subcellularLocation>
        <location evidence="2">Cell membrane</location>
        <topology evidence="2">Lipid-anchor</topology>
    </subcellularLocation>
</comment>
<proteinExistence type="inferred from homology"/>
<evidence type="ECO:0000313" key="3">
    <source>
        <dbReference type="EMBL" id="WMW82109.1"/>
    </source>
</evidence>
<dbReference type="InterPro" id="IPR010131">
    <property type="entry name" value="MdtP/NodT-like"/>
</dbReference>
<dbReference type="Proteomes" id="UP001181355">
    <property type="component" value="Chromosome"/>
</dbReference>
<organism evidence="3 4">
    <name type="scientific">Undibacterium cyanobacteriorum</name>
    <dbReference type="NCBI Taxonomy" id="3073561"/>
    <lineage>
        <taxon>Bacteria</taxon>
        <taxon>Pseudomonadati</taxon>
        <taxon>Pseudomonadota</taxon>
        <taxon>Betaproteobacteria</taxon>
        <taxon>Burkholderiales</taxon>
        <taxon>Oxalobacteraceae</taxon>
        <taxon>Undibacterium</taxon>
    </lineage>
</organism>
<feature type="signal peptide" evidence="2">
    <location>
        <begin position="1"/>
        <end position="25"/>
    </location>
</feature>
<dbReference type="NCBIfam" id="TIGR01845">
    <property type="entry name" value="outer_NodT"/>
    <property type="match status" value="1"/>
</dbReference>
<dbReference type="Gene3D" id="2.20.200.10">
    <property type="entry name" value="Outer membrane efflux proteins (OEP)"/>
    <property type="match status" value="1"/>
</dbReference>
<keyword evidence="2" id="KW-0449">Lipoprotein</keyword>
<keyword evidence="2" id="KW-0732">Signal</keyword>
<keyword evidence="2" id="KW-1134">Transmembrane beta strand</keyword>
<accession>A0ABY9RLN3</accession>
<dbReference type="Gene3D" id="1.20.1600.10">
    <property type="entry name" value="Outer membrane efflux proteins (OEP)"/>
    <property type="match status" value="1"/>
</dbReference>
<dbReference type="PROSITE" id="PS51257">
    <property type="entry name" value="PROKAR_LIPOPROTEIN"/>
    <property type="match status" value="1"/>
</dbReference>
<comment type="similarity">
    <text evidence="1 2">Belongs to the outer membrane factor (OMF) (TC 1.B.17) family.</text>
</comment>
<dbReference type="PANTHER" id="PTHR30203">
    <property type="entry name" value="OUTER MEMBRANE CATION EFFLUX PROTEIN"/>
    <property type="match status" value="1"/>
</dbReference>
<name>A0ABY9RLN3_9BURK</name>
<evidence type="ECO:0000256" key="1">
    <source>
        <dbReference type="ARBA" id="ARBA00007613"/>
    </source>
</evidence>
<protein>
    <submittedName>
        <fullName evidence="3">Efflux transporter outer membrane subunit</fullName>
    </submittedName>
</protein>
<keyword evidence="2" id="KW-0812">Transmembrane</keyword>
<feature type="chain" id="PRO_5045010526" evidence="2">
    <location>
        <begin position="26"/>
        <end position="492"/>
    </location>
</feature>
<gene>
    <name evidence="3" type="ORF">RF679_07445</name>
</gene>
<sequence>MMRSTITPRAMVVAMMGATLLSACAVGPDYKRPDLDVPNSIVTKSSHVDSSKSALDPAKNAATTKAEAVQLLSWWKSFNDPVLNQLLDEALAKNQDLQIAIARIDDAKATAGIALSNRFPSVDANLVATRSRTSENSGKLPAGAVPFAKDFQFGLSAAYEVDLFGKLSRADEAARARLLSQEASRGVVQTSLIANVAQTYFSLRAFDAQLSLAEVSLKTRQENVRLQQKRYAAGSIGEADLRLAEAELAASEITVAQAKLGLSNVESSLALLLGRSSKAILKTDIARGASIDALYQQVQMPSELPSDLLARRPDLIAVEQNLIAANADVGQAKSAYFPSLKLTTGLGRESRDLSDLFSPSSLLWNVGSSLVQPIFRAGAVGSLVEGAEARKRIALGQYVQSVQGAFKDVHDALATSETNQEIEAASQRRVSALKDALRLAELRYQNGYSSYLEVLNAQRDLMAAETAVIDAKRAHLAAIVNVYKAVGGGWKM</sequence>
<dbReference type="Pfam" id="PF02321">
    <property type="entry name" value="OEP"/>
    <property type="match status" value="2"/>
</dbReference>
<keyword evidence="2" id="KW-0564">Palmitate</keyword>